<organism evidence="2 3">
    <name type="scientific">Pseudotenacibaculum haliotis</name>
    <dbReference type="NCBI Taxonomy" id="1862138"/>
    <lineage>
        <taxon>Bacteria</taxon>
        <taxon>Pseudomonadati</taxon>
        <taxon>Bacteroidota</taxon>
        <taxon>Flavobacteriia</taxon>
        <taxon>Flavobacteriales</taxon>
        <taxon>Flavobacteriaceae</taxon>
        <taxon>Pseudotenacibaculum</taxon>
    </lineage>
</organism>
<dbReference type="RefSeq" id="WP_379667334.1">
    <property type="nucleotide sequence ID" value="NZ_JBHULH010000012.1"/>
</dbReference>
<keyword evidence="1" id="KW-0732">Signal</keyword>
<protein>
    <submittedName>
        <fullName evidence="2">DUF3575 domain-containing protein</fullName>
    </submittedName>
</protein>
<feature type="signal peptide" evidence="1">
    <location>
        <begin position="1"/>
        <end position="18"/>
    </location>
</feature>
<keyword evidence="3" id="KW-1185">Reference proteome</keyword>
<feature type="chain" id="PRO_5047070044" evidence="1">
    <location>
        <begin position="19"/>
        <end position="166"/>
    </location>
</feature>
<evidence type="ECO:0000256" key="1">
    <source>
        <dbReference type="SAM" id="SignalP"/>
    </source>
</evidence>
<sequence>MKKLTLILFLFCSGAVLAQEEFKVNITDALALKTLNVSYEHYVTEQTSVGVSALFNFENESSDFRYNEDQMFTPFVRHYFSTQSTWNLFGELFFAYNKGDEETVVNNIPVSEDYSDGALGLAIGYKYISSGGFTVDVHGGLGRNLFSKDSPTIVPRVGVNIGFQFQ</sequence>
<dbReference type="Proteomes" id="UP001597508">
    <property type="component" value="Unassembled WGS sequence"/>
</dbReference>
<proteinExistence type="predicted"/>
<name>A0ABW5LXS9_9FLAO</name>
<accession>A0ABW5LXS9</accession>
<dbReference type="Pfam" id="PF12099">
    <property type="entry name" value="DUF3575"/>
    <property type="match status" value="1"/>
</dbReference>
<evidence type="ECO:0000313" key="3">
    <source>
        <dbReference type="Proteomes" id="UP001597508"/>
    </source>
</evidence>
<evidence type="ECO:0000313" key="2">
    <source>
        <dbReference type="EMBL" id="MFD2568626.1"/>
    </source>
</evidence>
<dbReference type="InterPro" id="IPR021958">
    <property type="entry name" value="DUF3575"/>
</dbReference>
<gene>
    <name evidence="2" type="ORF">ACFSRZ_14710</name>
</gene>
<reference evidence="3" key="1">
    <citation type="journal article" date="2019" name="Int. J. Syst. Evol. Microbiol.">
        <title>The Global Catalogue of Microorganisms (GCM) 10K type strain sequencing project: providing services to taxonomists for standard genome sequencing and annotation.</title>
        <authorList>
            <consortium name="The Broad Institute Genomics Platform"/>
            <consortium name="The Broad Institute Genome Sequencing Center for Infectious Disease"/>
            <person name="Wu L."/>
            <person name="Ma J."/>
        </authorList>
    </citation>
    <scope>NUCLEOTIDE SEQUENCE [LARGE SCALE GENOMIC DNA]</scope>
    <source>
        <strain evidence="3">KCTC 52127</strain>
    </source>
</reference>
<dbReference type="EMBL" id="JBHULH010000012">
    <property type="protein sequence ID" value="MFD2568626.1"/>
    <property type="molecule type" value="Genomic_DNA"/>
</dbReference>
<comment type="caution">
    <text evidence="2">The sequence shown here is derived from an EMBL/GenBank/DDBJ whole genome shotgun (WGS) entry which is preliminary data.</text>
</comment>